<evidence type="ECO:0000259" key="11">
    <source>
        <dbReference type="PROSITE" id="PS51176"/>
    </source>
</evidence>
<keyword evidence="5" id="KW-0827">Tyrosine biosynthesis</keyword>
<dbReference type="PANTHER" id="PTHR21363:SF0">
    <property type="entry name" value="PREPHENATE DEHYDROGENASE [NADP(+)]"/>
    <property type="match status" value="1"/>
</dbReference>
<keyword evidence="13" id="KW-1185">Reference proteome</keyword>
<dbReference type="InterPro" id="IPR046825">
    <property type="entry name" value="PDH_C"/>
</dbReference>
<dbReference type="SUPFAM" id="SSF51735">
    <property type="entry name" value="NAD(P)-binding Rossmann-fold domains"/>
    <property type="match status" value="1"/>
</dbReference>
<dbReference type="InterPro" id="IPR036291">
    <property type="entry name" value="NAD(P)-bd_dom_sf"/>
</dbReference>
<dbReference type="PANTHER" id="PTHR21363">
    <property type="entry name" value="PREPHENATE DEHYDROGENASE"/>
    <property type="match status" value="1"/>
</dbReference>
<evidence type="ECO:0000256" key="4">
    <source>
        <dbReference type="ARBA" id="ARBA00016891"/>
    </source>
</evidence>
<dbReference type="Pfam" id="PF02153">
    <property type="entry name" value="PDH_N"/>
    <property type="match status" value="1"/>
</dbReference>
<dbReference type="RefSeq" id="WP_091751133.1">
    <property type="nucleotide sequence ID" value="NZ_FODY01000030.1"/>
</dbReference>
<dbReference type="Gene3D" id="1.10.3660.10">
    <property type="entry name" value="6-phosphogluconate dehydrogenase C-terminal like domain"/>
    <property type="match status" value="1"/>
</dbReference>
<feature type="domain" description="Prephenate/arogenate dehydrogenase" evidence="11">
    <location>
        <begin position="4"/>
        <end position="289"/>
    </location>
</feature>
<keyword evidence="9" id="KW-0057">Aromatic amino acid biosynthesis</keyword>
<evidence type="ECO:0000313" key="13">
    <source>
        <dbReference type="Proteomes" id="UP000198847"/>
    </source>
</evidence>
<name>A0A1H8XU31_9FIRM</name>
<dbReference type="EMBL" id="FODY01000030">
    <property type="protein sequence ID" value="SEP43534.1"/>
    <property type="molecule type" value="Genomic_DNA"/>
</dbReference>
<keyword evidence="6" id="KW-0028">Amino-acid biosynthesis</keyword>
<dbReference type="FunFam" id="1.10.3660.10:FF:000003">
    <property type="entry name" value="Prephenate dehydrogenase"/>
    <property type="match status" value="1"/>
</dbReference>
<accession>A0A1H8XU31</accession>
<dbReference type="InterPro" id="IPR050812">
    <property type="entry name" value="Preph/Arog_dehydrog"/>
</dbReference>
<dbReference type="Proteomes" id="UP000198847">
    <property type="component" value="Unassembled WGS sequence"/>
</dbReference>
<comment type="catalytic activity">
    <reaction evidence="10">
        <text>prephenate + NAD(+) = 3-(4-hydroxyphenyl)pyruvate + CO2 + NADH</text>
        <dbReference type="Rhea" id="RHEA:13869"/>
        <dbReference type="ChEBI" id="CHEBI:16526"/>
        <dbReference type="ChEBI" id="CHEBI:29934"/>
        <dbReference type="ChEBI" id="CHEBI:36242"/>
        <dbReference type="ChEBI" id="CHEBI:57540"/>
        <dbReference type="ChEBI" id="CHEBI:57945"/>
        <dbReference type="EC" id="1.3.1.12"/>
    </reaction>
</comment>
<keyword evidence="7" id="KW-0560">Oxidoreductase</keyword>
<evidence type="ECO:0000256" key="7">
    <source>
        <dbReference type="ARBA" id="ARBA00023002"/>
    </source>
</evidence>
<evidence type="ECO:0000313" key="12">
    <source>
        <dbReference type="EMBL" id="SEP43534.1"/>
    </source>
</evidence>
<protein>
    <recommendedName>
        <fullName evidence="4">Prephenate dehydrogenase</fullName>
        <ecNumber evidence="3">1.3.1.12</ecNumber>
    </recommendedName>
</protein>
<evidence type="ECO:0000256" key="2">
    <source>
        <dbReference type="ARBA" id="ARBA00007964"/>
    </source>
</evidence>
<dbReference type="GO" id="GO:0006571">
    <property type="term" value="P:tyrosine biosynthetic process"/>
    <property type="evidence" value="ECO:0007669"/>
    <property type="project" value="UniProtKB-KW"/>
</dbReference>
<evidence type="ECO:0000256" key="1">
    <source>
        <dbReference type="ARBA" id="ARBA00005067"/>
    </source>
</evidence>
<evidence type="ECO:0000256" key="5">
    <source>
        <dbReference type="ARBA" id="ARBA00022498"/>
    </source>
</evidence>
<dbReference type="InterPro" id="IPR046826">
    <property type="entry name" value="PDH_N"/>
</dbReference>
<dbReference type="OrthoDB" id="9802008at2"/>
<evidence type="ECO:0000256" key="6">
    <source>
        <dbReference type="ARBA" id="ARBA00022605"/>
    </source>
</evidence>
<dbReference type="PROSITE" id="PS51176">
    <property type="entry name" value="PDH_ADH"/>
    <property type="match status" value="1"/>
</dbReference>
<dbReference type="InterPro" id="IPR008927">
    <property type="entry name" value="6-PGluconate_DH-like_C_sf"/>
</dbReference>
<dbReference type="GO" id="GO:0008977">
    <property type="term" value="F:prephenate dehydrogenase (NAD+) activity"/>
    <property type="evidence" value="ECO:0007669"/>
    <property type="project" value="UniProtKB-EC"/>
</dbReference>
<dbReference type="AlphaFoldDB" id="A0A1H8XU31"/>
<evidence type="ECO:0000256" key="10">
    <source>
        <dbReference type="ARBA" id="ARBA00049260"/>
    </source>
</evidence>
<keyword evidence="8" id="KW-0520">NAD</keyword>
<dbReference type="GO" id="GO:0004665">
    <property type="term" value="F:prephenate dehydrogenase (NADP+) activity"/>
    <property type="evidence" value="ECO:0007669"/>
    <property type="project" value="InterPro"/>
</dbReference>
<dbReference type="EC" id="1.3.1.12" evidence="3"/>
<evidence type="ECO:0000256" key="3">
    <source>
        <dbReference type="ARBA" id="ARBA00012068"/>
    </source>
</evidence>
<dbReference type="STRING" id="112903.SAMN04490178_13030"/>
<dbReference type="FunFam" id="3.40.50.720:FF:000208">
    <property type="entry name" value="Prephenate dehydrogenase"/>
    <property type="match status" value="1"/>
</dbReference>
<dbReference type="Pfam" id="PF20463">
    <property type="entry name" value="PDH_C"/>
    <property type="match status" value="1"/>
</dbReference>
<evidence type="ECO:0000256" key="9">
    <source>
        <dbReference type="ARBA" id="ARBA00023141"/>
    </source>
</evidence>
<dbReference type="Gene3D" id="3.40.50.720">
    <property type="entry name" value="NAD(P)-binding Rossmann-like Domain"/>
    <property type="match status" value="1"/>
</dbReference>
<comment type="pathway">
    <text evidence="1">Amino-acid biosynthesis; L-tyrosine biosynthesis; (4-hydroxyphenyl)pyruvate from prephenate (NAD(+) route): step 1/1.</text>
</comment>
<dbReference type="SUPFAM" id="SSF48179">
    <property type="entry name" value="6-phosphogluconate dehydrogenase C-terminal domain-like"/>
    <property type="match status" value="1"/>
</dbReference>
<dbReference type="GO" id="GO:0070403">
    <property type="term" value="F:NAD+ binding"/>
    <property type="evidence" value="ECO:0007669"/>
    <property type="project" value="InterPro"/>
</dbReference>
<evidence type="ECO:0000256" key="8">
    <source>
        <dbReference type="ARBA" id="ARBA00023027"/>
    </source>
</evidence>
<sequence length="289" mass="31148">MKKLNITIIGMGLIGGSIGLALKEADPDRFFITAVATRAATLELALERKAADRAIVDLTEGVADADIIFVCTPVLQIVPIVEKIAPFLKQGTIITDVGSTKGYIAEQINRILPPGVFYVSGHPMAGLEQSGMQAADSRLFINKWYILVPEVSTSAEAVNTVAELIALTGAKITTMKVEDHDRCAAVISHVPHVAAAAMVHLLDFSHDMEESLKLAGGGFRDTTRIASSNADMWSDICLTNPQAITDSLQNLRAILSQVIEDIEEGDRQALHTFFSIAKKRRDALINASL</sequence>
<comment type="similarity">
    <text evidence="2">Belongs to the prephenate/arogenate dehydrogenase family.</text>
</comment>
<proteinExistence type="inferred from homology"/>
<dbReference type="InterPro" id="IPR003099">
    <property type="entry name" value="Prephen_DH"/>
</dbReference>
<gene>
    <name evidence="12" type="ORF">SAMN04490178_13030</name>
</gene>
<reference evidence="12 13" key="1">
    <citation type="submission" date="2016-10" db="EMBL/GenBank/DDBJ databases">
        <authorList>
            <person name="de Groot N.N."/>
        </authorList>
    </citation>
    <scope>NUCLEOTIDE SEQUENCE [LARGE SCALE GENOMIC DNA]</scope>
    <source>
        <strain evidence="12 13">DSM 13305</strain>
    </source>
</reference>
<organism evidence="12 13">
    <name type="scientific">Propionispora vibrioides</name>
    <dbReference type="NCBI Taxonomy" id="112903"/>
    <lineage>
        <taxon>Bacteria</taxon>
        <taxon>Bacillati</taxon>
        <taxon>Bacillota</taxon>
        <taxon>Negativicutes</taxon>
        <taxon>Selenomonadales</taxon>
        <taxon>Sporomusaceae</taxon>
        <taxon>Propionispora</taxon>
    </lineage>
</organism>